<evidence type="ECO:0000259" key="2">
    <source>
        <dbReference type="Pfam" id="PF03972"/>
    </source>
</evidence>
<dbReference type="InterPro" id="IPR042188">
    <property type="entry name" value="MmgE/PrpD_sf_2"/>
</dbReference>
<dbReference type="InterPro" id="IPR005656">
    <property type="entry name" value="MmgE_PrpD"/>
</dbReference>
<dbReference type="Proteomes" id="UP001385892">
    <property type="component" value="Unassembled WGS sequence"/>
</dbReference>
<dbReference type="Gene3D" id="3.30.1330.120">
    <property type="entry name" value="2-methylcitrate dehydratase PrpD"/>
    <property type="match status" value="1"/>
</dbReference>
<evidence type="ECO:0000259" key="3">
    <source>
        <dbReference type="Pfam" id="PF19305"/>
    </source>
</evidence>
<dbReference type="SUPFAM" id="SSF103378">
    <property type="entry name" value="2-methylcitrate dehydratase PrpD"/>
    <property type="match status" value="1"/>
</dbReference>
<keyword evidence="5" id="KW-1185">Reference proteome</keyword>
<sequence>MARNTQVAADHNAPPITRVLAEFVANHPSRGWSDAVDHEAHRTFLNWLGCAVGAAKHEAVEAALAAVQELQPAPQATLLGRTDKVDMASAAMLNGISSHTFDFDDTHLKTIIHPAGPVASALLALAEHTGASGRELLDALVLGIDVACRLGNTVYPDHYDRGWHITGTTGMFGAAAGCARLLGLDAERTQMALGIAASQPVGLREQFGTMTKPFHPGGAARAGLMSALMAKHGYTASPKAIEAPRGWAQVVSTKHAWNEVTDELGERFEISFNSYKPFACGIVIHPSIDACVQLRERGIAPGQVERIELKVHSLVLELTGKKEPADGLQGKFSVYHGCAAGLIFGRAAEEEFADDIVTRADVVALRRKVIATVDDSIDEASADVTAVLADGRREHVFVEHAIGSMQRPMSNADLERKFHGLSDAILGASRSEELLKACWSLGEAPDVRSLTALAQP</sequence>
<comment type="caution">
    <text evidence="4">The sequence shown here is derived from an EMBL/GenBank/DDBJ whole genome shotgun (WGS) entry which is preliminary data.</text>
</comment>
<proteinExistence type="inferred from homology"/>
<name>A0ABU8WS73_9BURK</name>
<reference evidence="4 5" key="1">
    <citation type="submission" date="2024-03" db="EMBL/GenBank/DDBJ databases">
        <title>Novel species of the genus Variovorax.</title>
        <authorList>
            <person name="Liu Q."/>
            <person name="Xin Y.-H."/>
        </authorList>
    </citation>
    <scope>NUCLEOTIDE SEQUENCE [LARGE SCALE GENOMIC DNA]</scope>
    <source>
        <strain evidence="4 5">KACC 18900</strain>
    </source>
</reference>
<dbReference type="Pfam" id="PF19305">
    <property type="entry name" value="MmgE_PrpD_C"/>
    <property type="match status" value="1"/>
</dbReference>
<feature type="domain" description="MmgE/PrpD N-terminal" evidence="2">
    <location>
        <begin position="20"/>
        <end position="258"/>
    </location>
</feature>
<dbReference type="InterPro" id="IPR045337">
    <property type="entry name" value="MmgE_PrpD_C"/>
</dbReference>
<comment type="similarity">
    <text evidence="1">Belongs to the PrpD family.</text>
</comment>
<gene>
    <name evidence="4" type="ORF">WKW82_27390</name>
</gene>
<dbReference type="EMBL" id="JBBKZT010000015">
    <property type="protein sequence ID" value="MEJ8850390.1"/>
    <property type="molecule type" value="Genomic_DNA"/>
</dbReference>
<evidence type="ECO:0000313" key="5">
    <source>
        <dbReference type="Proteomes" id="UP001385892"/>
    </source>
</evidence>
<evidence type="ECO:0000256" key="1">
    <source>
        <dbReference type="ARBA" id="ARBA00006174"/>
    </source>
</evidence>
<dbReference type="Pfam" id="PF03972">
    <property type="entry name" value="MmgE_PrpD_N"/>
    <property type="match status" value="1"/>
</dbReference>
<dbReference type="InterPro" id="IPR036148">
    <property type="entry name" value="MmgE/PrpD_sf"/>
</dbReference>
<organism evidence="4 5">
    <name type="scientific">Variovorax rhizosphaerae</name>
    <dbReference type="NCBI Taxonomy" id="1836200"/>
    <lineage>
        <taxon>Bacteria</taxon>
        <taxon>Pseudomonadati</taxon>
        <taxon>Pseudomonadota</taxon>
        <taxon>Betaproteobacteria</taxon>
        <taxon>Burkholderiales</taxon>
        <taxon>Comamonadaceae</taxon>
        <taxon>Variovorax</taxon>
    </lineage>
</organism>
<dbReference type="Gene3D" id="1.10.4100.10">
    <property type="entry name" value="2-methylcitrate dehydratase PrpD"/>
    <property type="match status" value="1"/>
</dbReference>
<evidence type="ECO:0000313" key="4">
    <source>
        <dbReference type="EMBL" id="MEJ8850390.1"/>
    </source>
</evidence>
<dbReference type="InterPro" id="IPR042183">
    <property type="entry name" value="MmgE/PrpD_sf_1"/>
</dbReference>
<dbReference type="PANTHER" id="PTHR16943">
    <property type="entry name" value="2-METHYLCITRATE DEHYDRATASE-RELATED"/>
    <property type="match status" value="1"/>
</dbReference>
<dbReference type="InterPro" id="IPR045336">
    <property type="entry name" value="MmgE_PrpD_N"/>
</dbReference>
<dbReference type="PANTHER" id="PTHR16943:SF8">
    <property type="entry name" value="2-METHYLCITRATE DEHYDRATASE"/>
    <property type="match status" value="1"/>
</dbReference>
<accession>A0ABU8WS73</accession>
<feature type="domain" description="MmgE/PrpD C-terminal" evidence="3">
    <location>
        <begin position="278"/>
        <end position="440"/>
    </location>
</feature>
<dbReference type="RefSeq" id="WP_340345721.1">
    <property type="nucleotide sequence ID" value="NZ_JBBKZT010000015.1"/>
</dbReference>
<protein>
    <submittedName>
        <fullName evidence="4">MmgE/PrpD family protein</fullName>
    </submittedName>
</protein>